<dbReference type="EMBL" id="JARQZJ010000123">
    <property type="protein sequence ID" value="KAK9889849.1"/>
    <property type="molecule type" value="Genomic_DNA"/>
</dbReference>
<dbReference type="AlphaFoldDB" id="A0AAW1V3K7"/>
<accession>A0AAW1V3K7</accession>
<name>A0AAW1V3K7_9CUCU</name>
<evidence type="ECO:0000313" key="1">
    <source>
        <dbReference type="EMBL" id="KAK9889849.1"/>
    </source>
</evidence>
<gene>
    <name evidence="1" type="ORF">WA026_007214</name>
</gene>
<proteinExistence type="predicted"/>
<protein>
    <submittedName>
        <fullName evidence="1">Uncharacterized protein</fullName>
    </submittedName>
</protein>
<evidence type="ECO:0000313" key="2">
    <source>
        <dbReference type="Proteomes" id="UP001431783"/>
    </source>
</evidence>
<dbReference type="Proteomes" id="UP001431783">
    <property type="component" value="Unassembled WGS sequence"/>
</dbReference>
<reference evidence="1 2" key="1">
    <citation type="submission" date="2023-03" db="EMBL/GenBank/DDBJ databases">
        <title>Genome insight into feeding habits of ladybird beetles.</title>
        <authorList>
            <person name="Li H.-S."/>
            <person name="Huang Y.-H."/>
            <person name="Pang H."/>
        </authorList>
    </citation>
    <scope>NUCLEOTIDE SEQUENCE [LARGE SCALE GENOMIC DNA]</scope>
    <source>
        <strain evidence="1">SYSU_2023b</strain>
        <tissue evidence="1">Whole body</tissue>
    </source>
</reference>
<sequence>MPYKNISDSIPVGVKLPSKKQFDFWLIHLLGPPTYNRLYVMFSTSSDHVLEYTRKNSMNSFNWPFLDLERRKMKNGMTQQLDFNRNWIENRYRSHLYAELEKRAVEN</sequence>
<organism evidence="1 2">
    <name type="scientific">Henosepilachna vigintioctopunctata</name>
    <dbReference type="NCBI Taxonomy" id="420089"/>
    <lineage>
        <taxon>Eukaryota</taxon>
        <taxon>Metazoa</taxon>
        <taxon>Ecdysozoa</taxon>
        <taxon>Arthropoda</taxon>
        <taxon>Hexapoda</taxon>
        <taxon>Insecta</taxon>
        <taxon>Pterygota</taxon>
        <taxon>Neoptera</taxon>
        <taxon>Endopterygota</taxon>
        <taxon>Coleoptera</taxon>
        <taxon>Polyphaga</taxon>
        <taxon>Cucujiformia</taxon>
        <taxon>Coccinelloidea</taxon>
        <taxon>Coccinellidae</taxon>
        <taxon>Epilachninae</taxon>
        <taxon>Epilachnini</taxon>
        <taxon>Henosepilachna</taxon>
    </lineage>
</organism>
<keyword evidence="2" id="KW-1185">Reference proteome</keyword>
<comment type="caution">
    <text evidence="1">The sequence shown here is derived from an EMBL/GenBank/DDBJ whole genome shotgun (WGS) entry which is preliminary data.</text>
</comment>